<proteinExistence type="predicted"/>
<dbReference type="SFLD" id="SFLDG01091">
    <property type="entry name" value="uncharacterized_CHP01210-like"/>
    <property type="match status" value="1"/>
</dbReference>
<keyword evidence="4" id="KW-0479">Metal-binding</keyword>
<protein>
    <submittedName>
        <fullName evidence="8">TIGR01212 family radical SAM protein</fullName>
    </submittedName>
</protein>
<dbReference type="SFLD" id="SFLDS00029">
    <property type="entry name" value="Radical_SAM"/>
    <property type="match status" value="1"/>
</dbReference>
<dbReference type="InterPro" id="IPR039661">
    <property type="entry name" value="ELP3"/>
</dbReference>
<dbReference type="InterPro" id="IPR032432">
    <property type="entry name" value="Radical_SAM_C"/>
</dbReference>
<dbReference type="OrthoDB" id="9801689at2"/>
<dbReference type="PANTHER" id="PTHR11135">
    <property type="entry name" value="HISTONE ACETYLTRANSFERASE-RELATED"/>
    <property type="match status" value="1"/>
</dbReference>
<keyword evidence="3" id="KW-0949">S-adenosyl-L-methionine</keyword>
<dbReference type="GO" id="GO:0046872">
    <property type="term" value="F:metal ion binding"/>
    <property type="evidence" value="ECO:0007669"/>
    <property type="project" value="UniProtKB-KW"/>
</dbReference>
<comment type="caution">
    <text evidence="8">The sequence shown here is derived from an EMBL/GenBank/DDBJ whole genome shotgun (WGS) entry which is preliminary data.</text>
</comment>
<dbReference type="Proteomes" id="UP000194903">
    <property type="component" value="Unassembled WGS sequence"/>
</dbReference>
<dbReference type="GO" id="GO:0051539">
    <property type="term" value="F:4 iron, 4 sulfur cluster binding"/>
    <property type="evidence" value="ECO:0007669"/>
    <property type="project" value="UniProtKB-KW"/>
</dbReference>
<evidence type="ECO:0000256" key="5">
    <source>
        <dbReference type="ARBA" id="ARBA00023004"/>
    </source>
</evidence>
<evidence type="ECO:0000256" key="6">
    <source>
        <dbReference type="ARBA" id="ARBA00023014"/>
    </source>
</evidence>
<name>A0A252F331_9FIRM</name>
<dbReference type="InterPro" id="IPR005911">
    <property type="entry name" value="YhcC-like"/>
</dbReference>
<gene>
    <name evidence="8" type="ORF">CBW42_08710</name>
</gene>
<dbReference type="Pfam" id="PF16199">
    <property type="entry name" value="Radical_SAM_C"/>
    <property type="match status" value="1"/>
</dbReference>
<dbReference type="SUPFAM" id="SSF102114">
    <property type="entry name" value="Radical SAM enzymes"/>
    <property type="match status" value="1"/>
</dbReference>
<sequence length="307" mass="33963">MSLPFDGSGKRFYPYFWYLKTTYGGRIAKVPLDGGFTCPNRDGTKGTGGCSYCSAAGSGDFIAAPESSLRAQFDRYRTQMLRKWEPVGYIPYFQSFTGTYAPVSRLRELYTQALSLPDAVGLSIATRPDCVGEEVCALLAELAQQADLTIELGVQTVFDATAARCNMHHTFADFERALERLRRMPVSVCVHLIDGLPGETPEQMVQSARLIGSMGIDAVKLHALHILRGTPLAETEYSCLTMEQYVSVICDQLEVLPPHVVIQRLTGDGKGEDLLAPDWSRNKRAVLAAIDRELKRRDSVQGCRLRS</sequence>
<evidence type="ECO:0000256" key="2">
    <source>
        <dbReference type="ARBA" id="ARBA00022485"/>
    </source>
</evidence>
<dbReference type="InterPro" id="IPR058240">
    <property type="entry name" value="rSAM_sf"/>
</dbReference>
<accession>A0A252F331</accession>
<dbReference type="InterPro" id="IPR023404">
    <property type="entry name" value="rSAM_horseshoe"/>
</dbReference>
<dbReference type="NCBIfam" id="TIGR01212">
    <property type="entry name" value="TIGR01212 family radical SAM protein"/>
    <property type="match status" value="1"/>
</dbReference>
<evidence type="ECO:0000313" key="9">
    <source>
        <dbReference type="Proteomes" id="UP000194903"/>
    </source>
</evidence>
<dbReference type="EMBL" id="NHOC01000007">
    <property type="protein sequence ID" value="OUM20132.1"/>
    <property type="molecule type" value="Genomic_DNA"/>
</dbReference>
<evidence type="ECO:0000256" key="4">
    <source>
        <dbReference type="ARBA" id="ARBA00022723"/>
    </source>
</evidence>
<dbReference type="AlphaFoldDB" id="A0A252F331"/>
<keyword evidence="6" id="KW-0411">Iron-sulfur</keyword>
<dbReference type="InterPro" id="IPR006638">
    <property type="entry name" value="Elp3/MiaA/NifB-like_rSAM"/>
</dbReference>
<dbReference type="Gene3D" id="3.80.30.20">
    <property type="entry name" value="tm_1862 like domain"/>
    <property type="match status" value="1"/>
</dbReference>
<dbReference type="PANTHER" id="PTHR11135:SF1">
    <property type="entry name" value="PROTEIN YHCC"/>
    <property type="match status" value="1"/>
</dbReference>
<comment type="cofactor">
    <cofactor evidence="1">
        <name>[4Fe-4S] cluster</name>
        <dbReference type="ChEBI" id="CHEBI:49883"/>
    </cofactor>
</comment>
<dbReference type="RefSeq" id="WP_087020096.1">
    <property type="nucleotide sequence ID" value="NZ_CP178353.1"/>
</dbReference>
<dbReference type="InterPro" id="IPR007197">
    <property type="entry name" value="rSAM"/>
</dbReference>
<keyword evidence="9" id="KW-1185">Reference proteome</keyword>
<feature type="domain" description="Radical SAM core" evidence="7">
    <location>
        <begin position="22"/>
        <end position="265"/>
    </location>
</feature>
<dbReference type="SMART" id="SM00729">
    <property type="entry name" value="Elp3"/>
    <property type="match status" value="1"/>
</dbReference>
<dbReference type="SFLD" id="SFLDG01086">
    <property type="entry name" value="elongater_protein-like"/>
    <property type="match status" value="1"/>
</dbReference>
<dbReference type="GO" id="GO:0003824">
    <property type="term" value="F:catalytic activity"/>
    <property type="evidence" value="ECO:0007669"/>
    <property type="project" value="InterPro"/>
</dbReference>
<evidence type="ECO:0000313" key="8">
    <source>
        <dbReference type="EMBL" id="OUM20132.1"/>
    </source>
</evidence>
<reference evidence="8 9" key="1">
    <citation type="submission" date="2017-05" db="EMBL/GenBank/DDBJ databases">
        <title>Butyricicoccus porcorum sp. nov. a butyrate-producing bacterium from the swine intestinal tract.</title>
        <authorList>
            <person name="Trachsel J."/>
            <person name="Humphrey S."/>
            <person name="Allen H.K."/>
        </authorList>
    </citation>
    <scope>NUCLEOTIDE SEQUENCE [LARGE SCALE GENOMIC DNA]</scope>
    <source>
        <strain evidence="8">BB10</strain>
    </source>
</reference>
<organism evidence="8 9">
    <name type="scientific">Butyricicoccus porcorum</name>
    <dbReference type="NCBI Taxonomy" id="1945634"/>
    <lineage>
        <taxon>Bacteria</taxon>
        <taxon>Bacillati</taxon>
        <taxon>Bacillota</taxon>
        <taxon>Clostridia</taxon>
        <taxon>Eubacteriales</taxon>
        <taxon>Butyricicoccaceae</taxon>
        <taxon>Butyricicoccus</taxon>
    </lineage>
</organism>
<dbReference type="PROSITE" id="PS51918">
    <property type="entry name" value="RADICAL_SAM"/>
    <property type="match status" value="1"/>
</dbReference>
<evidence type="ECO:0000256" key="3">
    <source>
        <dbReference type="ARBA" id="ARBA00022691"/>
    </source>
</evidence>
<keyword evidence="2" id="KW-0004">4Fe-4S</keyword>
<keyword evidence="5" id="KW-0408">Iron</keyword>
<evidence type="ECO:0000259" key="7">
    <source>
        <dbReference type="PROSITE" id="PS51918"/>
    </source>
</evidence>
<evidence type="ECO:0000256" key="1">
    <source>
        <dbReference type="ARBA" id="ARBA00001966"/>
    </source>
</evidence>
<dbReference type="Pfam" id="PF04055">
    <property type="entry name" value="Radical_SAM"/>
    <property type="match status" value="1"/>
</dbReference>